<protein>
    <submittedName>
        <fullName evidence="2">Uncharacterized protein</fullName>
    </submittedName>
</protein>
<organism evidence="2 3">
    <name type="scientific">Clostridium oryzae</name>
    <dbReference type="NCBI Taxonomy" id="1450648"/>
    <lineage>
        <taxon>Bacteria</taxon>
        <taxon>Bacillati</taxon>
        <taxon>Bacillota</taxon>
        <taxon>Clostridia</taxon>
        <taxon>Eubacteriales</taxon>
        <taxon>Clostridiaceae</taxon>
        <taxon>Clostridium</taxon>
    </lineage>
</organism>
<accession>A0A1V4IMB5</accession>
<gene>
    <name evidence="2" type="ORF">CLORY_23840</name>
</gene>
<dbReference type="AlphaFoldDB" id="A0A1V4IMB5"/>
<proteinExistence type="predicted"/>
<name>A0A1V4IMB5_9CLOT</name>
<dbReference type="Proteomes" id="UP000190080">
    <property type="component" value="Unassembled WGS sequence"/>
</dbReference>
<keyword evidence="1" id="KW-0472">Membrane</keyword>
<keyword evidence="1" id="KW-0812">Transmembrane</keyword>
<keyword evidence="3" id="KW-1185">Reference proteome</keyword>
<sequence length="59" mass="6679">MGGAVIGCSHFLCTYIEHTEYNNIGKVMRFVPIAFFLLYLPSFVNYIANEGIFVLIMIS</sequence>
<reference evidence="2 3" key="1">
    <citation type="submission" date="2017-03" db="EMBL/GenBank/DDBJ databases">
        <title>Genome sequence of Clostridium oryzae DSM 28571.</title>
        <authorList>
            <person name="Poehlein A."/>
            <person name="Daniel R."/>
        </authorList>
    </citation>
    <scope>NUCLEOTIDE SEQUENCE [LARGE SCALE GENOMIC DNA]</scope>
    <source>
        <strain evidence="2 3">DSM 28571</strain>
    </source>
</reference>
<comment type="caution">
    <text evidence="2">The sequence shown here is derived from an EMBL/GenBank/DDBJ whole genome shotgun (WGS) entry which is preliminary data.</text>
</comment>
<evidence type="ECO:0000256" key="1">
    <source>
        <dbReference type="SAM" id="Phobius"/>
    </source>
</evidence>
<evidence type="ECO:0000313" key="2">
    <source>
        <dbReference type="EMBL" id="OPJ61172.1"/>
    </source>
</evidence>
<dbReference type="STRING" id="1450648.CLORY_23840"/>
<keyword evidence="1" id="KW-1133">Transmembrane helix</keyword>
<evidence type="ECO:0000313" key="3">
    <source>
        <dbReference type="Proteomes" id="UP000190080"/>
    </source>
</evidence>
<feature type="transmembrane region" description="Helical" evidence="1">
    <location>
        <begin position="33"/>
        <end position="58"/>
    </location>
</feature>
<dbReference type="EMBL" id="MZGV01000024">
    <property type="protein sequence ID" value="OPJ61172.1"/>
    <property type="molecule type" value="Genomic_DNA"/>
</dbReference>